<dbReference type="AlphaFoldDB" id="A0A0F9S5Z0"/>
<dbReference type="EMBL" id="LAZR01002860">
    <property type="protein sequence ID" value="KKN24738.1"/>
    <property type="molecule type" value="Genomic_DNA"/>
</dbReference>
<dbReference type="Pfam" id="PF00534">
    <property type="entry name" value="Glycos_transf_1"/>
    <property type="match status" value="1"/>
</dbReference>
<name>A0A0F9S5Z0_9ZZZZ</name>
<dbReference type="Gene3D" id="3.40.50.2000">
    <property type="entry name" value="Glycogen Phosphorylase B"/>
    <property type="match status" value="2"/>
</dbReference>
<gene>
    <name evidence="3" type="ORF">LCGC14_0891850</name>
</gene>
<protein>
    <recommendedName>
        <fullName evidence="2">Glycosyl transferase family 1 domain-containing protein</fullName>
    </recommendedName>
</protein>
<dbReference type="GO" id="GO:0009103">
    <property type="term" value="P:lipopolysaccharide biosynthetic process"/>
    <property type="evidence" value="ECO:0007669"/>
    <property type="project" value="TreeGrafter"/>
</dbReference>
<evidence type="ECO:0000313" key="3">
    <source>
        <dbReference type="EMBL" id="KKN24738.1"/>
    </source>
</evidence>
<evidence type="ECO:0000256" key="1">
    <source>
        <dbReference type="ARBA" id="ARBA00022679"/>
    </source>
</evidence>
<dbReference type="PANTHER" id="PTHR46401">
    <property type="entry name" value="GLYCOSYLTRANSFERASE WBBK-RELATED"/>
    <property type="match status" value="1"/>
</dbReference>
<dbReference type="CDD" id="cd03801">
    <property type="entry name" value="GT4_PimA-like"/>
    <property type="match status" value="1"/>
</dbReference>
<keyword evidence="1" id="KW-0808">Transferase</keyword>
<dbReference type="SUPFAM" id="SSF53756">
    <property type="entry name" value="UDP-Glycosyltransferase/glycogen phosphorylase"/>
    <property type="match status" value="1"/>
</dbReference>
<comment type="caution">
    <text evidence="3">The sequence shown here is derived from an EMBL/GenBank/DDBJ whole genome shotgun (WGS) entry which is preliminary data.</text>
</comment>
<sequence>MIKLMVKPTKKSGGPGIFMHRLITYMQKYDIVKLVDKQPDVYLSTVWQGKAPKGCKTVYRAASVYYNSCERKRRGLNKKIAAAIRTSDLVIYQTHFARKLCEKVLGKYYNYKVKARKRVIIINGFDKSEYDKVASAKKKRQHRFIACSDWTVAVKRGDVVVRAFCKAKIKDAELIMIGKIVPKEMGIARKHIKSGKIKTLGPRPDSVVMSYLKSEAIFVHLSYVESCPNAVVEALSFGCPVVCNNIGGTPEVVQDSGIIAKCDDEFVFKRRPVDMTIRHFSPIINALQQSIELEGVNREDLSMKRCAQQYKEAFEGIL</sequence>
<proteinExistence type="predicted"/>
<feature type="domain" description="Glycosyl transferase family 1" evidence="2">
    <location>
        <begin position="141"/>
        <end position="257"/>
    </location>
</feature>
<evidence type="ECO:0000259" key="2">
    <source>
        <dbReference type="Pfam" id="PF00534"/>
    </source>
</evidence>
<dbReference type="InterPro" id="IPR001296">
    <property type="entry name" value="Glyco_trans_1"/>
</dbReference>
<accession>A0A0F9S5Z0</accession>
<dbReference type="PANTHER" id="PTHR46401:SF2">
    <property type="entry name" value="GLYCOSYLTRANSFERASE WBBK-RELATED"/>
    <property type="match status" value="1"/>
</dbReference>
<dbReference type="GO" id="GO:0016757">
    <property type="term" value="F:glycosyltransferase activity"/>
    <property type="evidence" value="ECO:0007669"/>
    <property type="project" value="InterPro"/>
</dbReference>
<organism evidence="3">
    <name type="scientific">marine sediment metagenome</name>
    <dbReference type="NCBI Taxonomy" id="412755"/>
    <lineage>
        <taxon>unclassified sequences</taxon>
        <taxon>metagenomes</taxon>
        <taxon>ecological metagenomes</taxon>
    </lineage>
</organism>
<reference evidence="3" key="1">
    <citation type="journal article" date="2015" name="Nature">
        <title>Complex archaea that bridge the gap between prokaryotes and eukaryotes.</title>
        <authorList>
            <person name="Spang A."/>
            <person name="Saw J.H."/>
            <person name="Jorgensen S.L."/>
            <person name="Zaremba-Niedzwiedzka K."/>
            <person name="Martijn J."/>
            <person name="Lind A.E."/>
            <person name="van Eijk R."/>
            <person name="Schleper C."/>
            <person name="Guy L."/>
            <person name="Ettema T.J."/>
        </authorList>
    </citation>
    <scope>NUCLEOTIDE SEQUENCE</scope>
</reference>